<accession>A0A8J3ZAT5</accession>
<dbReference type="RefSeq" id="WP_204002340.1">
    <property type="nucleotide sequence ID" value="NZ_BOPG01000047.1"/>
</dbReference>
<dbReference type="Proteomes" id="UP000612585">
    <property type="component" value="Unassembled WGS sequence"/>
</dbReference>
<keyword evidence="2" id="KW-1185">Reference proteome</keyword>
<dbReference type="EMBL" id="BOPG01000047">
    <property type="protein sequence ID" value="GIJ59463.1"/>
    <property type="molecule type" value="Genomic_DNA"/>
</dbReference>
<evidence type="ECO:0000313" key="2">
    <source>
        <dbReference type="Proteomes" id="UP000612585"/>
    </source>
</evidence>
<reference evidence="1" key="1">
    <citation type="submission" date="2021-01" db="EMBL/GenBank/DDBJ databases">
        <title>Whole genome shotgun sequence of Virgisporangium aurantiacum NBRC 16421.</title>
        <authorList>
            <person name="Komaki H."/>
            <person name="Tamura T."/>
        </authorList>
    </citation>
    <scope>NUCLEOTIDE SEQUENCE</scope>
    <source>
        <strain evidence="1">NBRC 16421</strain>
    </source>
</reference>
<evidence type="ECO:0000313" key="1">
    <source>
        <dbReference type="EMBL" id="GIJ59463.1"/>
    </source>
</evidence>
<sequence length="87" mass="9021">MASVEEVKAALMQAAQHAQETGQQARACIAGVDETIAMLQAAARGTNHPKVQEAIAAAEQQKQLLGEAVNRAHATAQAAQDYIGVLG</sequence>
<protein>
    <submittedName>
        <fullName evidence="1">Uncharacterized protein</fullName>
    </submittedName>
</protein>
<organism evidence="1 2">
    <name type="scientific">Virgisporangium aurantiacum</name>
    <dbReference type="NCBI Taxonomy" id="175570"/>
    <lineage>
        <taxon>Bacteria</taxon>
        <taxon>Bacillati</taxon>
        <taxon>Actinomycetota</taxon>
        <taxon>Actinomycetes</taxon>
        <taxon>Micromonosporales</taxon>
        <taxon>Micromonosporaceae</taxon>
        <taxon>Virgisporangium</taxon>
    </lineage>
</organism>
<comment type="caution">
    <text evidence="1">The sequence shown here is derived from an EMBL/GenBank/DDBJ whole genome shotgun (WGS) entry which is preliminary data.</text>
</comment>
<gene>
    <name evidence="1" type="ORF">Vau01_069790</name>
</gene>
<dbReference type="AlphaFoldDB" id="A0A8J3ZAT5"/>
<name>A0A8J3ZAT5_9ACTN</name>
<proteinExistence type="predicted"/>